<dbReference type="GO" id="GO:0005762">
    <property type="term" value="C:mitochondrial large ribosomal subunit"/>
    <property type="evidence" value="ECO:0007669"/>
    <property type="project" value="TreeGrafter"/>
</dbReference>
<dbReference type="Pfam" id="PF00276">
    <property type="entry name" value="Ribosomal_L23"/>
    <property type="match status" value="1"/>
</dbReference>
<feature type="region of interest" description="Disordered" evidence="5">
    <location>
        <begin position="46"/>
        <end position="65"/>
    </location>
</feature>
<dbReference type="AlphaFoldDB" id="A0A6A4I8T7"/>
<reference evidence="6" key="1">
    <citation type="journal article" date="2019" name="Environ. Microbiol.">
        <title>Fungal ecological strategies reflected in gene transcription - a case study of two litter decomposers.</title>
        <authorList>
            <person name="Barbi F."/>
            <person name="Kohler A."/>
            <person name="Barry K."/>
            <person name="Baskaran P."/>
            <person name="Daum C."/>
            <person name="Fauchery L."/>
            <person name="Ihrmark K."/>
            <person name="Kuo A."/>
            <person name="LaButti K."/>
            <person name="Lipzen A."/>
            <person name="Morin E."/>
            <person name="Grigoriev I.V."/>
            <person name="Henrissat B."/>
            <person name="Lindahl B."/>
            <person name="Martin F."/>
        </authorList>
    </citation>
    <scope>NUCLEOTIDE SEQUENCE</scope>
    <source>
        <strain evidence="6">JB14</strain>
    </source>
</reference>
<dbReference type="InterPro" id="IPR013025">
    <property type="entry name" value="Ribosomal_uL23-like"/>
</dbReference>
<evidence type="ECO:0000313" key="6">
    <source>
        <dbReference type="EMBL" id="KAE9406253.1"/>
    </source>
</evidence>
<name>A0A6A4I8T7_9AGAR</name>
<dbReference type="Gene3D" id="3.30.70.330">
    <property type="match status" value="1"/>
</dbReference>
<evidence type="ECO:0000256" key="5">
    <source>
        <dbReference type="SAM" id="MobiDB-lite"/>
    </source>
</evidence>
<evidence type="ECO:0000256" key="3">
    <source>
        <dbReference type="ARBA" id="ARBA00023274"/>
    </source>
</evidence>
<gene>
    <name evidence="6" type="ORF">BT96DRAFT_963585</name>
</gene>
<proteinExistence type="inferred from homology"/>
<keyword evidence="3" id="KW-0687">Ribonucleoprotein</keyword>
<organism evidence="6 7">
    <name type="scientific">Gymnopus androsaceus JB14</name>
    <dbReference type="NCBI Taxonomy" id="1447944"/>
    <lineage>
        <taxon>Eukaryota</taxon>
        <taxon>Fungi</taxon>
        <taxon>Dikarya</taxon>
        <taxon>Basidiomycota</taxon>
        <taxon>Agaricomycotina</taxon>
        <taxon>Agaricomycetes</taxon>
        <taxon>Agaricomycetidae</taxon>
        <taxon>Agaricales</taxon>
        <taxon>Marasmiineae</taxon>
        <taxon>Omphalotaceae</taxon>
        <taxon>Gymnopus</taxon>
    </lineage>
</organism>
<dbReference type="PANTHER" id="PTHR12059:SF5">
    <property type="entry name" value="LARGE RIBOSOMAL SUBUNIT PROTEIN UL23M"/>
    <property type="match status" value="1"/>
</dbReference>
<accession>A0A6A4I8T7</accession>
<evidence type="ECO:0000256" key="2">
    <source>
        <dbReference type="ARBA" id="ARBA00022980"/>
    </source>
</evidence>
<comment type="similarity">
    <text evidence="1">Belongs to the universal ribosomal protein uL23 family.</text>
</comment>
<dbReference type="EMBL" id="ML769403">
    <property type="protein sequence ID" value="KAE9406253.1"/>
    <property type="molecule type" value="Genomic_DNA"/>
</dbReference>
<dbReference type="SUPFAM" id="SSF54189">
    <property type="entry name" value="Ribosomal proteins S24e, L23 and L15e"/>
    <property type="match status" value="1"/>
</dbReference>
<keyword evidence="2" id="KW-0689">Ribosomal protein</keyword>
<dbReference type="OrthoDB" id="275582at2759"/>
<dbReference type="Proteomes" id="UP000799118">
    <property type="component" value="Unassembled WGS sequence"/>
</dbReference>
<dbReference type="InterPro" id="IPR012678">
    <property type="entry name" value="Ribosomal_uL23/eL15/eS24_sf"/>
</dbReference>
<dbReference type="InterPro" id="IPR012677">
    <property type="entry name" value="Nucleotide-bd_a/b_plait_sf"/>
</dbReference>
<keyword evidence="7" id="KW-1185">Reference proteome</keyword>
<evidence type="ECO:0000256" key="1">
    <source>
        <dbReference type="ARBA" id="ARBA00006700"/>
    </source>
</evidence>
<dbReference type="GO" id="GO:0032543">
    <property type="term" value="P:mitochondrial translation"/>
    <property type="evidence" value="ECO:0007669"/>
    <property type="project" value="TreeGrafter"/>
</dbReference>
<evidence type="ECO:0000313" key="7">
    <source>
        <dbReference type="Proteomes" id="UP000799118"/>
    </source>
</evidence>
<sequence>MLRHVQRICSGLSSLRPYSTRKPHKALVARTASTPLAVRERREKKFGPIAEGETDASPEGFTPSDLSRYERHKALGTLPKITTRRGGDGKEKVVDVSPTEWLKRRNARRSRIRGFRTVRRPVPGIVDVVGQTVYLPNIIFRLVRNHTPQGQDYNPYEATFRLPPSITKTDIRSYLMAVYGVKTTYIRTDLYYGRQKPRRGSNRKMRRVYKRAVVGLVDPFYYPHRMEDMPQEEREKREKVIEQSYYIEEGRKIRGEDSDSWKFSGVTGRGKILAEVAKRRQLKEGMVAGLVSEWQKTRQQGRPVTVEHPRRRKPVKEEEGESS</sequence>
<protein>
    <recommendedName>
        <fullName evidence="4">Large ribosomal subunit protein uL23m</fullName>
    </recommendedName>
</protein>
<dbReference type="PANTHER" id="PTHR12059">
    <property type="entry name" value="RIBOSOMAL PROTEIN L23-RELATED"/>
    <property type="match status" value="1"/>
</dbReference>
<feature type="region of interest" description="Disordered" evidence="5">
    <location>
        <begin position="294"/>
        <end position="323"/>
    </location>
</feature>
<evidence type="ECO:0000256" key="4">
    <source>
        <dbReference type="ARBA" id="ARBA00039977"/>
    </source>
</evidence>
<dbReference type="GO" id="GO:0003735">
    <property type="term" value="F:structural constituent of ribosome"/>
    <property type="evidence" value="ECO:0007669"/>
    <property type="project" value="InterPro"/>
</dbReference>